<evidence type="ECO:0000256" key="1">
    <source>
        <dbReference type="ARBA" id="ARBA00000118"/>
    </source>
</evidence>
<keyword evidence="8" id="KW-0816">Tricarboxylic acid cycle</keyword>
<dbReference type="SUPFAM" id="SSF52016">
    <property type="entry name" value="LeuD/IlvD-like"/>
    <property type="match status" value="1"/>
</dbReference>
<evidence type="ECO:0000256" key="5">
    <source>
        <dbReference type="ARBA" id="ARBA00007185"/>
    </source>
</evidence>
<evidence type="ECO:0000259" key="17">
    <source>
        <dbReference type="Pfam" id="PF00694"/>
    </source>
</evidence>
<evidence type="ECO:0000256" key="2">
    <source>
        <dbReference type="ARBA" id="ARBA00001966"/>
    </source>
</evidence>
<dbReference type="Proteomes" id="UP000197596">
    <property type="component" value="Unassembled WGS sequence"/>
</dbReference>
<evidence type="ECO:0000256" key="9">
    <source>
        <dbReference type="ARBA" id="ARBA00022723"/>
    </source>
</evidence>
<evidence type="ECO:0000313" key="20">
    <source>
        <dbReference type="Proteomes" id="UP000197596"/>
    </source>
</evidence>
<dbReference type="OrthoDB" id="9764318at2"/>
<keyword evidence="11 15" id="KW-0408">Iron</keyword>
<dbReference type="NCBIfam" id="NF006757">
    <property type="entry name" value="PRK09277.1"/>
    <property type="match status" value="1"/>
</dbReference>
<dbReference type="Proteomes" id="UP000536746">
    <property type="component" value="Unassembled WGS sequence"/>
</dbReference>
<evidence type="ECO:0000256" key="7">
    <source>
        <dbReference type="ARBA" id="ARBA00022485"/>
    </source>
</evidence>
<dbReference type="FunFam" id="3.20.19.10:FF:000001">
    <property type="entry name" value="Aconitate hydratase"/>
    <property type="match status" value="1"/>
</dbReference>
<accession>A0A2D0B4S0</accession>
<dbReference type="GO" id="GO:0047456">
    <property type="term" value="F:2-methylisocitrate dehydratase activity"/>
    <property type="evidence" value="ECO:0007669"/>
    <property type="project" value="UniProtKB-EC"/>
</dbReference>
<comment type="subunit">
    <text evidence="6">Monomer.</text>
</comment>
<dbReference type="AlphaFoldDB" id="A0A2D0B4S0"/>
<reference evidence="18 21" key="2">
    <citation type="journal article" date="2020" name="Front. Plant Sci.">
        <title>Isolation of Rhizosphere Bacteria That Improve Quality and Water Stress Tolerance in Greenhouse Ornamentals.</title>
        <authorList>
            <person name="Nordstedt N.P."/>
            <person name="Jones M.L."/>
        </authorList>
    </citation>
    <scope>NUCLEOTIDE SEQUENCE [LARGE SCALE GENOMIC DNA]</scope>
    <source>
        <strain evidence="18 21">C6C2</strain>
    </source>
</reference>
<proteinExistence type="inferred from homology"/>
<dbReference type="CDD" id="cd01580">
    <property type="entry name" value="AcnA_IRP_Swivel"/>
    <property type="match status" value="1"/>
</dbReference>
<comment type="catalytic activity">
    <reaction evidence="1">
        <text>(2S,3R)-3-hydroxybutane-1,2,3-tricarboxylate = 2-methyl-cis-aconitate + H2O</text>
        <dbReference type="Rhea" id="RHEA:17941"/>
        <dbReference type="ChEBI" id="CHEBI:15377"/>
        <dbReference type="ChEBI" id="CHEBI:57429"/>
        <dbReference type="ChEBI" id="CHEBI:57872"/>
        <dbReference type="EC" id="4.2.1.99"/>
    </reaction>
</comment>
<dbReference type="CDD" id="cd01586">
    <property type="entry name" value="AcnA_IRP"/>
    <property type="match status" value="1"/>
</dbReference>
<evidence type="ECO:0000256" key="15">
    <source>
        <dbReference type="RuleBase" id="RU361275"/>
    </source>
</evidence>
<dbReference type="InterPro" id="IPR015928">
    <property type="entry name" value="Aconitase/3IPM_dehydase_swvl"/>
</dbReference>
<name>A0A2D0B4S0_9BURK</name>
<protein>
    <recommendedName>
        <fullName evidence="15">Aconitate hydratase</fullName>
        <shortName evidence="15">Aconitase</shortName>
        <ecNumber evidence="15">4.2.1.3</ecNumber>
    </recommendedName>
</protein>
<dbReference type="GO" id="GO:0051539">
    <property type="term" value="F:4 iron, 4 sulfur cluster binding"/>
    <property type="evidence" value="ECO:0007669"/>
    <property type="project" value="UniProtKB-KW"/>
</dbReference>
<keyword evidence="7 15" id="KW-0004">4Fe-4S</keyword>
<dbReference type="NCBIfam" id="NF009520">
    <property type="entry name" value="PRK12881.1"/>
    <property type="match status" value="1"/>
</dbReference>
<dbReference type="PROSITE" id="PS00450">
    <property type="entry name" value="ACONITASE_1"/>
    <property type="match status" value="1"/>
</dbReference>
<dbReference type="FunFam" id="3.30.499.10:FF:000002">
    <property type="entry name" value="Aconitate hydratase"/>
    <property type="match status" value="1"/>
</dbReference>
<feature type="domain" description="Aconitase A/isopropylmalate dehydratase small subunit swivel" evidence="17">
    <location>
        <begin position="695"/>
        <end position="827"/>
    </location>
</feature>
<evidence type="ECO:0000256" key="4">
    <source>
        <dbReference type="ARBA" id="ARBA00005026"/>
    </source>
</evidence>
<dbReference type="SUPFAM" id="SSF53732">
    <property type="entry name" value="Aconitase iron-sulfur domain"/>
    <property type="match status" value="1"/>
</dbReference>
<evidence type="ECO:0000256" key="11">
    <source>
        <dbReference type="ARBA" id="ARBA00023004"/>
    </source>
</evidence>
<evidence type="ECO:0000256" key="3">
    <source>
        <dbReference type="ARBA" id="ARBA00004717"/>
    </source>
</evidence>
<comment type="pathway">
    <text evidence="3">Carbohydrate metabolism; tricarboxylic acid cycle; isocitrate from oxaloacetate: step 2/2.</text>
</comment>
<comment type="function">
    <text evidence="15">Catalyzes the isomerization of citrate to isocitrate via cis-aconitate.</text>
</comment>
<sequence>MSRNTLNTLKEFKISGSKKGKFYSLPALQKSLGVNVSRLPVSIRIVLESVLRNCDGQKVTEEHVKQLANWGAKAARVDEIPFVVARVVLQDFTGVPLLADLAAMRNVASKLGKNPKNIEPLVPVDLVVDHSVQIDHFREKKALDLNMKLEFQRNNERYQFMKWGMQAFDTFGVVPPGFGIVHQVNLEYLARGVHNKTGVYYPDTLVGTDSHTTMINGIGVVGWGVGGIEAEAGMLGQPVYFLTPDVVGVNLTGALREGVTATDLVLTITELLRKTKVVGKFVEFFGEGTESLSLTDRATIANMAPEYGATMGFFPVDDATIEYFKGTGRTKAEIDAFEAYFKAQELYGVPKAGQIDYTQEVSLDLGSVAPSLAGPKRPQDRIEIGNVKSTFSDLFTKPTAENGFNKKAEDLPAAYKNADGVDVHNGDVLIAAITSCTNTSNPSVLLAAGLLAKKAVEAGLKVAPHIKTSLAPGSRVVTKYLEAAGLLPYLEKLGFGVTAYGCTTCIGNAGDLTPAMNEAIVKNDVVAAAVLSGNRNFEARIHPNIRANFLASPPLVVAYAIAGNVTRDLMTEPVGKGKGGKDIFLGDIWPTSQEIEKLLKFAMNAKTFKDNYADVKGAPGKLWEAIKGVAKGEVYNWPGSTYIAEPPFFENFTEEPKITSAGITGARALGVFGDSITTDHISPAGSIKESSPAGKWLQANGVLKADFNSYGSRRGNHEIMMRGTFANVRIKNLMIPAKPDGSRVEGGITLHQPTGEEMSIYDAAMKYVAAETPTMVFGGEEYGTGSSRDWAAKGTQLLGVKAVIARSFERIHRSNLVGMGVLPLQFKGSDSVQSLGITGDETFDLKGLDGEIKPQQDATLVIHRKNGETKEVKVLLRIDTPIEVDYYKHGGILPFVLRQLLAA</sequence>
<evidence type="ECO:0000256" key="10">
    <source>
        <dbReference type="ARBA" id="ARBA00022884"/>
    </source>
</evidence>
<keyword evidence="12 15" id="KW-0411">Iron-sulfur</keyword>
<keyword evidence="10" id="KW-0694">RNA-binding</keyword>
<dbReference type="InterPro" id="IPR036008">
    <property type="entry name" value="Aconitase_4Fe-4S_dom"/>
</dbReference>
<dbReference type="PANTHER" id="PTHR11670">
    <property type="entry name" value="ACONITASE/IRON-RESPONSIVE ELEMENT FAMILY MEMBER"/>
    <property type="match status" value="1"/>
</dbReference>
<dbReference type="EMBL" id="NJGU01000004">
    <property type="protein sequence ID" value="OWY29670.1"/>
    <property type="molecule type" value="Genomic_DNA"/>
</dbReference>
<gene>
    <name evidence="19" type="primary">acnA</name>
    <name evidence="19" type="ORF">CEJ42_07330</name>
    <name evidence="18" type="ORF">HNO84_14875</name>
</gene>
<dbReference type="GO" id="GO:0003723">
    <property type="term" value="F:RNA binding"/>
    <property type="evidence" value="ECO:0007669"/>
    <property type="project" value="UniProtKB-KW"/>
</dbReference>
<dbReference type="GO" id="GO:0003994">
    <property type="term" value="F:aconitate hydratase activity"/>
    <property type="evidence" value="ECO:0007669"/>
    <property type="project" value="UniProtKB-EC"/>
</dbReference>
<dbReference type="Pfam" id="PF00330">
    <property type="entry name" value="Aconitase"/>
    <property type="match status" value="1"/>
</dbReference>
<organism evidence="19 20">
    <name type="scientific">Herbaspirillum robiniae</name>
    <dbReference type="NCBI Taxonomy" id="2014887"/>
    <lineage>
        <taxon>Bacteria</taxon>
        <taxon>Pseudomonadati</taxon>
        <taxon>Pseudomonadota</taxon>
        <taxon>Betaproteobacteria</taxon>
        <taxon>Burkholderiales</taxon>
        <taxon>Oxalobacteraceae</taxon>
        <taxon>Herbaspirillum</taxon>
    </lineage>
</organism>
<dbReference type="InterPro" id="IPR015931">
    <property type="entry name" value="Acnase/IPM_dHydase_lsu_aba_1/3"/>
</dbReference>
<dbReference type="PRINTS" id="PR00415">
    <property type="entry name" value="ACONITASE"/>
</dbReference>
<dbReference type="NCBIfam" id="TIGR01341">
    <property type="entry name" value="aconitase_1"/>
    <property type="match status" value="1"/>
</dbReference>
<dbReference type="Gene3D" id="3.30.499.10">
    <property type="entry name" value="Aconitase, domain 3"/>
    <property type="match status" value="2"/>
</dbReference>
<reference evidence="19 20" key="1">
    <citation type="submission" date="2017-06" db="EMBL/GenBank/DDBJ databases">
        <title>Herbaspirillum phytohormonus sp. nov., isolated from the root nodule of Robinia pseudoacacia in lead-zinc mine.</title>
        <authorList>
            <person name="Fan M."/>
            <person name="Lin Y."/>
        </authorList>
    </citation>
    <scope>NUCLEOTIDE SEQUENCE [LARGE SCALE GENOMIC DNA]</scope>
    <source>
        <strain evidence="19 20">HZ10</strain>
    </source>
</reference>
<dbReference type="EC" id="4.2.1.3" evidence="15"/>
<keyword evidence="9" id="KW-0479">Metal-binding</keyword>
<evidence type="ECO:0000313" key="18">
    <source>
        <dbReference type="EMBL" id="NUU02887.1"/>
    </source>
</evidence>
<dbReference type="GO" id="GO:0006099">
    <property type="term" value="P:tricarboxylic acid cycle"/>
    <property type="evidence" value="ECO:0007669"/>
    <property type="project" value="UniProtKB-UniPathway"/>
</dbReference>
<dbReference type="FunFam" id="3.30.499.10:FF:000020">
    <property type="entry name" value="Aconitate hydratase A"/>
    <property type="match status" value="1"/>
</dbReference>
<feature type="domain" description="Aconitase/3-isopropylmalate dehydratase large subunit alpha/beta/alpha" evidence="16">
    <location>
        <begin position="62"/>
        <end position="563"/>
    </location>
</feature>
<comment type="similarity">
    <text evidence="5 15">Belongs to the aconitase/IPM isomerase family.</text>
</comment>
<dbReference type="GO" id="GO:0046872">
    <property type="term" value="F:metal ion binding"/>
    <property type="evidence" value="ECO:0007669"/>
    <property type="project" value="UniProtKB-KW"/>
</dbReference>
<dbReference type="Pfam" id="PF00694">
    <property type="entry name" value="Aconitase_C"/>
    <property type="match status" value="1"/>
</dbReference>
<evidence type="ECO:0000313" key="21">
    <source>
        <dbReference type="Proteomes" id="UP000536746"/>
    </source>
</evidence>
<dbReference type="Gene3D" id="6.10.190.10">
    <property type="match status" value="1"/>
</dbReference>
<evidence type="ECO:0000256" key="12">
    <source>
        <dbReference type="ARBA" id="ARBA00023014"/>
    </source>
</evidence>
<dbReference type="RefSeq" id="WP_079214474.1">
    <property type="nucleotide sequence ID" value="NZ_CP018845.1"/>
</dbReference>
<comment type="caution">
    <text evidence="19">The sequence shown here is derived from an EMBL/GenBank/DDBJ whole genome shotgun (WGS) entry which is preliminary data.</text>
</comment>
<keyword evidence="21" id="KW-1185">Reference proteome</keyword>
<evidence type="ECO:0000313" key="19">
    <source>
        <dbReference type="EMBL" id="OWY29670.1"/>
    </source>
</evidence>
<comment type="cofactor">
    <cofactor evidence="2">
        <name>[4Fe-4S] cluster</name>
        <dbReference type="ChEBI" id="CHEBI:49883"/>
    </cofactor>
</comment>
<evidence type="ECO:0000256" key="6">
    <source>
        <dbReference type="ARBA" id="ARBA00011245"/>
    </source>
</evidence>
<dbReference type="InterPro" id="IPR006249">
    <property type="entry name" value="Aconitase/IRP2"/>
</dbReference>
<dbReference type="InterPro" id="IPR018136">
    <property type="entry name" value="Aconitase_4Fe-4S_BS"/>
</dbReference>
<evidence type="ECO:0000256" key="14">
    <source>
        <dbReference type="ARBA" id="ARBA00023501"/>
    </source>
</evidence>
<evidence type="ECO:0000256" key="13">
    <source>
        <dbReference type="ARBA" id="ARBA00023239"/>
    </source>
</evidence>
<comment type="catalytic activity">
    <reaction evidence="14 15">
        <text>citrate = D-threo-isocitrate</text>
        <dbReference type="Rhea" id="RHEA:10336"/>
        <dbReference type="ChEBI" id="CHEBI:15562"/>
        <dbReference type="ChEBI" id="CHEBI:16947"/>
        <dbReference type="EC" id="4.2.1.3"/>
    </reaction>
</comment>
<evidence type="ECO:0000259" key="16">
    <source>
        <dbReference type="Pfam" id="PF00330"/>
    </source>
</evidence>
<keyword evidence="13 15" id="KW-0456">Lyase</keyword>
<dbReference type="InterPro" id="IPR001030">
    <property type="entry name" value="Acoase/IPM_deHydtase_lsu_aba"/>
</dbReference>
<dbReference type="UniPathway" id="UPA00223">
    <property type="reaction ID" value="UER00718"/>
</dbReference>
<dbReference type="PROSITE" id="PS01244">
    <property type="entry name" value="ACONITASE_2"/>
    <property type="match status" value="1"/>
</dbReference>
<dbReference type="EMBL" id="JABFMT010000015">
    <property type="protein sequence ID" value="NUU02887.1"/>
    <property type="molecule type" value="Genomic_DNA"/>
</dbReference>
<dbReference type="InterPro" id="IPR044137">
    <property type="entry name" value="AcnA_IRP_Swivel"/>
</dbReference>
<evidence type="ECO:0000256" key="8">
    <source>
        <dbReference type="ARBA" id="ARBA00022532"/>
    </source>
</evidence>
<dbReference type="Gene3D" id="3.20.19.10">
    <property type="entry name" value="Aconitase, domain 4"/>
    <property type="match status" value="1"/>
</dbReference>
<comment type="pathway">
    <text evidence="4">Organic acid metabolism; propanoate degradation.</text>
</comment>
<dbReference type="InterPro" id="IPR000573">
    <property type="entry name" value="AconitaseA/IPMdHydase_ssu_swvl"/>
</dbReference>